<reference evidence="1" key="1">
    <citation type="submission" date="2022-12" db="EMBL/GenBank/DDBJ databases">
        <title>Reference genome sequencing for broad-spectrum identification of bacterial and archaeal isolates by mass spectrometry.</title>
        <authorList>
            <person name="Sekiguchi Y."/>
            <person name="Tourlousse D.M."/>
        </authorList>
    </citation>
    <scope>NUCLEOTIDE SEQUENCE</scope>
    <source>
        <strain evidence="1">10succ1</strain>
    </source>
</reference>
<keyword evidence="2" id="KW-1185">Reference proteome</keyword>
<evidence type="ECO:0000313" key="1">
    <source>
        <dbReference type="EMBL" id="GLI55967.1"/>
    </source>
</evidence>
<proteinExistence type="predicted"/>
<sequence length="292" mass="32831">MESKTAYFNVSDLSRKLPEGSELVILKVRMENDGSGAPDWEERGLVVPVKVYPFSEYETLFGTPYDGNMKEREPQTYLLDDYSSEYTPYPFQSKYSVLPTVTDNSGTHWTNFDCYYQKAPIKLIPEETTEGHVFMYVVSLKLNLGCNILGFESVKALAFDDYEDQTECYIFAGASEDNLGALGYIRTDGTEENTVGCISRVLDDDYPQKWDYKEIGSRWGVGNVIDTVSELYISVLDDAQSLALIGFEITGKMVENGSFDEVDHKKNVLSTLQGAVDELKTANSWLEQIAGK</sequence>
<dbReference type="EMBL" id="BSDY01000006">
    <property type="protein sequence ID" value="GLI55967.1"/>
    <property type="molecule type" value="Genomic_DNA"/>
</dbReference>
<organism evidence="1 2">
    <name type="scientific">Propionigenium maris DSM 9537</name>
    <dbReference type="NCBI Taxonomy" id="1123000"/>
    <lineage>
        <taxon>Bacteria</taxon>
        <taxon>Fusobacteriati</taxon>
        <taxon>Fusobacteriota</taxon>
        <taxon>Fusobacteriia</taxon>
        <taxon>Fusobacteriales</taxon>
        <taxon>Fusobacteriaceae</taxon>
        <taxon>Propionigenium</taxon>
    </lineage>
</organism>
<gene>
    <name evidence="1" type="ORF">PM10SUCC1_14810</name>
</gene>
<comment type="caution">
    <text evidence="1">The sequence shown here is derived from an EMBL/GenBank/DDBJ whole genome shotgun (WGS) entry which is preliminary data.</text>
</comment>
<protein>
    <submittedName>
        <fullName evidence="1">Uncharacterized protein</fullName>
    </submittedName>
</protein>
<accession>A0A9W6LMT8</accession>
<name>A0A9W6LMT8_9FUSO</name>
<dbReference type="AlphaFoldDB" id="A0A9W6LMT8"/>
<dbReference type="Proteomes" id="UP001144471">
    <property type="component" value="Unassembled WGS sequence"/>
</dbReference>
<dbReference type="RefSeq" id="WP_281834801.1">
    <property type="nucleotide sequence ID" value="NZ_BSDY01000006.1"/>
</dbReference>
<evidence type="ECO:0000313" key="2">
    <source>
        <dbReference type="Proteomes" id="UP001144471"/>
    </source>
</evidence>